<name>A0A199XTX6_9FLAO</name>
<feature type="transmembrane region" description="Helical" evidence="1">
    <location>
        <begin position="100"/>
        <end position="124"/>
    </location>
</feature>
<evidence type="ECO:0000313" key="3">
    <source>
        <dbReference type="Proteomes" id="UP000093807"/>
    </source>
</evidence>
<feature type="transmembrane region" description="Helical" evidence="1">
    <location>
        <begin position="56"/>
        <end position="75"/>
    </location>
</feature>
<keyword evidence="3" id="KW-1185">Reference proteome</keyword>
<dbReference type="OrthoDB" id="1442507at2"/>
<keyword evidence="1" id="KW-1133">Transmembrane helix</keyword>
<protein>
    <submittedName>
        <fullName evidence="2">Uncharacterized protein</fullName>
    </submittedName>
</protein>
<keyword evidence="1" id="KW-0812">Transmembrane</keyword>
<dbReference type="Proteomes" id="UP000093807">
    <property type="component" value="Unassembled WGS sequence"/>
</dbReference>
<comment type="caution">
    <text evidence="2">The sequence shown here is derived from an EMBL/GenBank/DDBJ whole genome shotgun (WGS) entry which is preliminary data.</text>
</comment>
<evidence type="ECO:0000313" key="2">
    <source>
        <dbReference type="EMBL" id="OAZ05213.1"/>
    </source>
</evidence>
<organism evidence="2 3">
    <name type="scientific">Flavobacterium succinicans</name>
    <dbReference type="NCBI Taxonomy" id="29536"/>
    <lineage>
        <taxon>Bacteria</taxon>
        <taxon>Pseudomonadati</taxon>
        <taxon>Bacteroidota</taxon>
        <taxon>Flavobacteriia</taxon>
        <taxon>Flavobacteriales</taxon>
        <taxon>Flavobacteriaceae</taxon>
        <taxon>Flavobacterium</taxon>
    </lineage>
</organism>
<evidence type="ECO:0000256" key="1">
    <source>
        <dbReference type="SAM" id="Phobius"/>
    </source>
</evidence>
<reference evidence="2 3" key="1">
    <citation type="submission" date="2016-06" db="EMBL/GenBank/DDBJ databases">
        <title>Draft genome sequence of Flavobacterium succinicans strain DD5b.</title>
        <authorList>
            <person name="Poehlein A."/>
            <person name="Daniel R."/>
            <person name="Simeonova D.D."/>
        </authorList>
    </citation>
    <scope>NUCLEOTIDE SEQUENCE [LARGE SCALE GENOMIC DNA]</scope>
    <source>
        <strain evidence="2 3">DD5b</strain>
    </source>
</reference>
<gene>
    <name evidence="2" type="ORF">FLB_03610</name>
</gene>
<dbReference type="PATRIC" id="fig|29536.5.peg.382"/>
<sequence length="134" mass="15228">MEASENKDLEKLVDKMMSDLTLESPSIDFTSKVMAQVVVTKTSDVTLYKPLIPKSIFIAVFGFTCLLTIYLSIYGETTPESWLNFINYEKLFNSRLLKGFTISTISMYAIVASTVMFCIQIGYLKNYFNKRIGV</sequence>
<dbReference type="AlphaFoldDB" id="A0A199XTX6"/>
<dbReference type="EMBL" id="JMTM01000014">
    <property type="protein sequence ID" value="OAZ05213.1"/>
    <property type="molecule type" value="Genomic_DNA"/>
</dbReference>
<accession>A0A199XTX6</accession>
<keyword evidence="1" id="KW-0472">Membrane</keyword>
<proteinExistence type="predicted"/>
<dbReference type="RefSeq" id="WP_064714260.1">
    <property type="nucleotide sequence ID" value="NZ_JMTM01000014.1"/>
</dbReference>